<dbReference type="InterPro" id="IPR003661">
    <property type="entry name" value="HisK_dim/P_dom"/>
</dbReference>
<dbReference type="Gene3D" id="1.10.287.130">
    <property type="match status" value="1"/>
</dbReference>
<reference evidence="19 21" key="2">
    <citation type="submission" date="2018-08" db="EMBL/GenBank/DDBJ databases">
        <title>Genome of Clostridium chromiireducens C1, DSM12136.</title>
        <authorList>
            <person name="Xing M."/>
            <person name="Wei Y."/>
            <person name="Ang E.L."/>
            <person name="Zhao H."/>
            <person name="Zhang Y."/>
        </authorList>
    </citation>
    <scope>NUCLEOTIDE SEQUENCE [LARGE SCALE GENOMIC DNA]</scope>
    <source>
        <strain evidence="19 21">C1</strain>
    </source>
</reference>
<dbReference type="FunFam" id="1.10.287.130:FF:000001">
    <property type="entry name" value="Two-component sensor histidine kinase"/>
    <property type="match status" value="1"/>
</dbReference>
<dbReference type="PANTHER" id="PTHR45528:SF1">
    <property type="entry name" value="SENSOR HISTIDINE KINASE CPXA"/>
    <property type="match status" value="1"/>
</dbReference>
<comment type="subcellular location">
    <subcellularLocation>
        <location evidence="2">Cell membrane</location>
        <topology evidence="2">Multi-pass membrane protein</topology>
    </subcellularLocation>
</comment>
<evidence type="ECO:0000256" key="5">
    <source>
        <dbReference type="ARBA" id="ARBA00022553"/>
    </source>
</evidence>
<dbReference type="SUPFAM" id="SSF158472">
    <property type="entry name" value="HAMP domain-like"/>
    <property type="match status" value="1"/>
</dbReference>
<dbReference type="SUPFAM" id="SSF55874">
    <property type="entry name" value="ATPase domain of HSP90 chaperone/DNA topoisomerase II/histidine kinase"/>
    <property type="match status" value="1"/>
</dbReference>
<evidence type="ECO:0000256" key="12">
    <source>
        <dbReference type="ARBA" id="ARBA00023012"/>
    </source>
</evidence>
<dbReference type="Gene3D" id="3.30.565.10">
    <property type="entry name" value="Histidine kinase-like ATPase, C-terminal domain"/>
    <property type="match status" value="1"/>
</dbReference>
<keyword evidence="11 15" id="KW-1133">Transmembrane helix</keyword>
<dbReference type="SMART" id="SM00388">
    <property type="entry name" value="HisKA"/>
    <property type="match status" value="1"/>
</dbReference>
<keyword evidence="4" id="KW-1003">Cell membrane</keyword>
<dbReference type="RefSeq" id="WP_079438657.1">
    <property type="nucleotide sequence ID" value="NZ_MZGT01000011.1"/>
</dbReference>
<evidence type="ECO:0000256" key="2">
    <source>
        <dbReference type="ARBA" id="ARBA00004651"/>
    </source>
</evidence>
<evidence type="ECO:0000313" key="20">
    <source>
        <dbReference type="Proteomes" id="UP000191056"/>
    </source>
</evidence>
<dbReference type="GO" id="GO:0005524">
    <property type="term" value="F:ATP binding"/>
    <property type="evidence" value="ECO:0007669"/>
    <property type="project" value="UniProtKB-KW"/>
</dbReference>
<keyword evidence="12" id="KW-0902">Two-component regulatory system</keyword>
<feature type="transmembrane region" description="Helical" evidence="15">
    <location>
        <begin position="9"/>
        <end position="30"/>
    </location>
</feature>
<feature type="domain" description="HAMP" evidence="17">
    <location>
        <begin position="187"/>
        <end position="239"/>
    </location>
</feature>
<evidence type="ECO:0000256" key="3">
    <source>
        <dbReference type="ARBA" id="ARBA00012438"/>
    </source>
</evidence>
<reference evidence="18 20" key="1">
    <citation type="submission" date="2017-03" db="EMBL/GenBank/DDBJ databases">
        <title>Genome sequence of Clostridium chromiireducens DSM 23318.</title>
        <authorList>
            <person name="Poehlein A."/>
            <person name="Daniel R."/>
        </authorList>
    </citation>
    <scope>NUCLEOTIDE SEQUENCE [LARGE SCALE GENOMIC DNA]</scope>
    <source>
        <strain evidence="18 20">DSM 23318</strain>
    </source>
</reference>
<dbReference type="Pfam" id="PF00672">
    <property type="entry name" value="HAMP"/>
    <property type="match status" value="1"/>
</dbReference>
<evidence type="ECO:0000256" key="9">
    <source>
        <dbReference type="ARBA" id="ARBA00022777"/>
    </source>
</evidence>
<dbReference type="SMART" id="SM00304">
    <property type="entry name" value="HAMP"/>
    <property type="match status" value="1"/>
</dbReference>
<dbReference type="GO" id="GO:0000155">
    <property type="term" value="F:phosphorelay sensor kinase activity"/>
    <property type="evidence" value="ECO:0007669"/>
    <property type="project" value="InterPro"/>
</dbReference>
<dbReference type="InterPro" id="IPR003660">
    <property type="entry name" value="HAMP_dom"/>
</dbReference>
<evidence type="ECO:0000259" key="16">
    <source>
        <dbReference type="PROSITE" id="PS50109"/>
    </source>
</evidence>
<dbReference type="PROSITE" id="PS50109">
    <property type="entry name" value="HIS_KIN"/>
    <property type="match status" value="1"/>
</dbReference>
<dbReference type="InterPro" id="IPR003594">
    <property type="entry name" value="HATPase_dom"/>
</dbReference>
<keyword evidence="6 18" id="KW-0808">Transferase</keyword>
<evidence type="ECO:0000256" key="8">
    <source>
        <dbReference type="ARBA" id="ARBA00022741"/>
    </source>
</evidence>
<evidence type="ECO:0000256" key="14">
    <source>
        <dbReference type="SAM" id="Coils"/>
    </source>
</evidence>
<evidence type="ECO:0000256" key="10">
    <source>
        <dbReference type="ARBA" id="ARBA00022840"/>
    </source>
</evidence>
<dbReference type="EMBL" id="QXDJ01000001">
    <property type="protein sequence ID" value="RII35983.1"/>
    <property type="molecule type" value="Genomic_DNA"/>
</dbReference>
<dbReference type="Proteomes" id="UP000265930">
    <property type="component" value="Unassembled WGS sequence"/>
</dbReference>
<comment type="caution">
    <text evidence="18">The sequence shown here is derived from an EMBL/GenBank/DDBJ whole genome shotgun (WGS) entry which is preliminary data.</text>
</comment>
<dbReference type="PANTHER" id="PTHR45528">
    <property type="entry name" value="SENSOR HISTIDINE KINASE CPXA"/>
    <property type="match status" value="1"/>
</dbReference>
<dbReference type="InterPro" id="IPR005467">
    <property type="entry name" value="His_kinase_dom"/>
</dbReference>
<keyword evidence="5" id="KW-0597">Phosphoprotein</keyword>
<dbReference type="SMART" id="SM00387">
    <property type="entry name" value="HATPase_c"/>
    <property type="match status" value="1"/>
</dbReference>
<dbReference type="Proteomes" id="UP000191056">
    <property type="component" value="Unassembled WGS sequence"/>
</dbReference>
<dbReference type="CDD" id="cd00082">
    <property type="entry name" value="HisKA"/>
    <property type="match status" value="1"/>
</dbReference>
<dbReference type="InterPro" id="IPR036097">
    <property type="entry name" value="HisK_dim/P_sf"/>
</dbReference>
<keyword evidence="10" id="KW-0067">ATP-binding</keyword>
<evidence type="ECO:0000256" key="1">
    <source>
        <dbReference type="ARBA" id="ARBA00000085"/>
    </source>
</evidence>
<keyword evidence="9 19" id="KW-0418">Kinase</keyword>
<dbReference type="AlphaFoldDB" id="A0A1V4IY76"/>
<sequence>MKTIKTKLFFIFMVLMISLVLSGILLNSIFLESYYVYKNKGTLISLSDKIANEYITNKENSYEYIDMIQSIDGINTIIVDNDFNVEYNSFRSKSVDEEKRLAKEVRKTILDNQKKLSKKYVYYIDEKDNNQKTKLIYISKVNDEEYLILIKSVKSIHDSVQIANQFYIFAGCIVICVGAIFILIFSKKITKPIIDMSNVAENISNLKFDKVRYINSEDEIGRLGESINKISDKLNKSISELKQDVESKKELVRNMSHELKTPIGIIKGYAEGLKYGVASDKEKMDKYCSILVEECDRMDKLVKELLNYSMIEGGMIKLNIISFDIYEFISTIIERFRPIFNEKNINFKFECIKGYEINADSAMLEKAINNFITNAIDHVDEKKIINVIVEEKENRIKISVSNTGDNIPEVAMDKIWDVCYKVDRSRSRKYGGHGIGLSLVRLIAKLHGGVAVVENVEDGVIFSIELLKD</sequence>
<feature type="domain" description="Histidine kinase" evidence="16">
    <location>
        <begin position="254"/>
        <end position="469"/>
    </location>
</feature>
<evidence type="ECO:0000256" key="6">
    <source>
        <dbReference type="ARBA" id="ARBA00022679"/>
    </source>
</evidence>
<keyword evidence="8" id="KW-0547">Nucleotide-binding</keyword>
<dbReference type="InterPro" id="IPR036890">
    <property type="entry name" value="HATPase_C_sf"/>
</dbReference>
<keyword evidence="14" id="KW-0175">Coiled coil</keyword>
<dbReference type="CDD" id="cd06225">
    <property type="entry name" value="HAMP"/>
    <property type="match status" value="1"/>
</dbReference>
<evidence type="ECO:0000256" key="11">
    <source>
        <dbReference type="ARBA" id="ARBA00022989"/>
    </source>
</evidence>
<evidence type="ECO:0000259" key="17">
    <source>
        <dbReference type="PROSITE" id="PS50885"/>
    </source>
</evidence>
<dbReference type="InterPro" id="IPR004358">
    <property type="entry name" value="Sig_transdc_His_kin-like_C"/>
</dbReference>
<accession>A0A1V4IY76</accession>
<evidence type="ECO:0000313" key="21">
    <source>
        <dbReference type="Proteomes" id="UP000265930"/>
    </source>
</evidence>
<protein>
    <recommendedName>
        <fullName evidence="3">histidine kinase</fullName>
        <ecNumber evidence="3">2.7.13.3</ecNumber>
    </recommendedName>
</protein>
<evidence type="ECO:0000256" key="15">
    <source>
        <dbReference type="SAM" id="Phobius"/>
    </source>
</evidence>
<dbReference type="EMBL" id="MZGT01000011">
    <property type="protein sequence ID" value="OPJ64714.1"/>
    <property type="molecule type" value="Genomic_DNA"/>
</dbReference>
<organism evidence="18 20">
    <name type="scientific">Clostridium chromiireducens</name>
    <dbReference type="NCBI Taxonomy" id="225345"/>
    <lineage>
        <taxon>Bacteria</taxon>
        <taxon>Bacillati</taxon>
        <taxon>Bacillota</taxon>
        <taxon>Clostridia</taxon>
        <taxon>Eubacteriales</taxon>
        <taxon>Clostridiaceae</taxon>
        <taxon>Clostridium</taxon>
    </lineage>
</organism>
<keyword evidence="20" id="KW-1185">Reference proteome</keyword>
<dbReference type="GO" id="GO:0005886">
    <property type="term" value="C:plasma membrane"/>
    <property type="evidence" value="ECO:0007669"/>
    <property type="project" value="UniProtKB-SubCell"/>
</dbReference>
<evidence type="ECO:0000256" key="4">
    <source>
        <dbReference type="ARBA" id="ARBA00022475"/>
    </source>
</evidence>
<evidence type="ECO:0000313" key="19">
    <source>
        <dbReference type="EMBL" id="RII35983.1"/>
    </source>
</evidence>
<dbReference type="PROSITE" id="PS50885">
    <property type="entry name" value="HAMP"/>
    <property type="match status" value="1"/>
</dbReference>
<dbReference type="Gene3D" id="6.10.340.10">
    <property type="match status" value="1"/>
</dbReference>
<proteinExistence type="predicted"/>
<feature type="transmembrane region" description="Helical" evidence="15">
    <location>
        <begin position="166"/>
        <end position="186"/>
    </location>
</feature>
<gene>
    <name evidence="18" type="primary">phoR_3</name>
    <name evidence="18" type="ORF">CLCHR_10670</name>
    <name evidence="19" type="ORF">D2A34_01020</name>
</gene>
<evidence type="ECO:0000256" key="13">
    <source>
        <dbReference type="ARBA" id="ARBA00023136"/>
    </source>
</evidence>
<dbReference type="OrthoDB" id="9762826at2"/>
<dbReference type="SUPFAM" id="SSF47384">
    <property type="entry name" value="Homodimeric domain of signal transducing histidine kinase"/>
    <property type="match status" value="1"/>
</dbReference>
<dbReference type="Pfam" id="PF02518">
    <property type="entry name" value="HATPase_c"/>
    <property type="match status" value="1"/>
</dbReference>
<comment type="catalytic activity">
    <reaction evidence="1">
        <text>ATP + protein L-histidine = ADP + protein N-phospho-L-histidine.</text>
        <dbReference type="EC" id="2.7.13.3"/>
    </reaction>
</comment>
<dbReference type="PRINTS" id="PR00344">
    <property type="entry name" value="BCTRLSENSOR"/>
</dbReference>
<keyword evidence="7 15" id="KW-0812">Transmembrane</keyword>
<feature type="coiled-coil region" evidence="14">
    <location>
        <begin position="231"/>
        <end position="258"/>
    </location>
</feature>
<dbReference type="EC" id="2.7.13.3" evidence="3"/>
<evidence type="ECO:0000313" key="18">
    <source>
        <dbReference type="EMBL" id="OPJ64714.1"/>
    </source>
</evidence>
<dbReference type="STRING" id="225345.CLCHR_10670"/>
<keyword evidence="13 15" id="KW-0472">Membrane</keyword>
<evidence type="ECO:0000256" key="7">
    <source>
        <dbReference type="ARBA" id="ARBA00022692"/>
    </source>
</evidence>
<dbReference type="InterPro" id="IPR050398">
    <property type="entry name" value="HssS/ArlS-like"/>
</dbReference>
<dbReference type="Pfam" id="PF00512">
    <property type="entry name" value="HisKA"/>
    <property type="match status" value="1"/>
</dbReference>
<name>A0A1V4IY76_9CLOT</name>